<comment type="caution">
    <text evidence="1">The sequence shown here is derived from an EMBL/GenBank/DDBJ whole genome shotgun (WGS) entry which is preliminary data.</text>
</comment>
<name>A0ABV6AVS9_9DEIO</name>
<evidence type="ECO:0000313" key="2">
    <source>
        <dbReference type="Proteomes" id="UP001589733"/>
    </source>
</evidence>
<evidence type="ECO:0000313" key="1">
    <source>
        <dbReference type="EMBL" id="MFB9991609.1"/>
    </source>
</evidence>
<sequence>MKFLRLTVAPGLTFHGIDDTGKERLEEDEGGEFAVKLIALARIQSVSEQYVLVNGPAGRLYYWRYREPFEAVQQALQDEGALVMVVQD</sequence>
<gene>
    <name evidence="1" type="ORF">ACFFLM_06465</name>
</gene>
<proteinExistence type="predicted"/>
<dbReference type="EMBL" id="JBHLYR010000021">
    <property type="protein sequence ID" value="MFB9991609.1"/>
    <property type="molecule type" value="Genomic_DNA"/>
</dbReference>
<dbReference type="Proteomes" id="UP001589733">
    <property type="component" value="Unassembled WGS sequence"/>
</dbReference>
<dbReference type="RefSeq" id="WP_380006942.1">
    <property type="nucleotide sequence ID" value="NZ_JBHLYR010000021.1"/>
</dbReference>
<protein>
    <submittedName>
        <fullName evidence="1">Uncharacterized protein</fullName>
    </submittedName>
</protein>
<accession>A0ABV6AVS9</accession>
<reference evidence="1 2" key="1">
    <citation type="submission" date="2024-09" db="EMBL/GenBank/DDBJ databases">
        <authorList>
            <person name="Sun Q."/>
            <person name="Mori K."/>
        </authorList>
    </citation>
    <scope>NUCLEOTIDE SEQUENCE [LARGE SCALE GENOMIC DNA]</scope>
    <source>
        <strain evidence="1 2">JCM 13503</strain>
    </source>
</reference>
<organism evidence="1 2">
    <name type="scientific">Deinococcus oregonensis</name>
    <dbReference type="NCBI Taxonomy" id="1805970"/>
    <lineage>
        <taxon>Bacteria</taxon>
        <taxon>Thermotogati</taxon>
        <taxon>Deinococcota</taxon>
        <taxon>Deinococci</taxon>
        <taxon>Deinococcales</taxon>
        <taxon>Deinococcaceae</taxon>
        <taxon>Deinococcus</taxon>
    </lineage>
</organism>
<keyword evidence="2" id="KW-1185">Reference proteome</keyword>